<dbReference type="KEGG" id="nfn:NFRAN_0059"/>
<evidence type="ECO:0000313" key="2">
    <source>
        <dbReference type="Proteomes" id="UP000294299"/>
    </source>
</evidence>
<proteinExistence type="predicted"/>
<protein>
    <submittedName>
        <fullName evidence="1">Uncharacterized protein</fullName>
    </submittedName>
</protein>
<name>A0A484I8R2_9ARCH</name>
<evidence type="ECO:0000313" key="1">
    <source>
        <dbReference type="EMBL" id="VFJ12380.1"/>
    </source>
</evidence>
<keyword evidence="2" id="KW-1185">Reference proteome</keyword>
<reference evidence="1 2" key="1">
    <citation type="submission" date="2019-02" db="EMBL/GenBank/DDBJ databases">
        <authorList>
            <person name="Lehtovirta-Morley E L."/>
        </authorList>
    </citation>
    <scope>NUCLEOTIDE SEQUENCE [LARGE SCALE GENOMIC DNA]</scope>
    <source>
        <strain evidence="1">NFRAN1</strain>
    </source>
</reference>
<organism evidence="1 2">
    <name type="scientific">Candidatus Nitrosocosmicus franklandianus</name>
    <dbReference type="NCBI Taxonomy" id="1798806"/>
    <lineage>
        <taxon>Archaea</taxon>
        <taxon>Nitrososphaerota</taxon>
        <taxon>Nitrososphaeria</taxon>
        <taxon>Nitrososphaerales</taxon>
        <taxon>Nitrososphaeraceae</taxon>
        <taxon>Candidatus Nitrosocosmicus</taxon>
    </lineage>
</organism>
<accession>A0A484I8R2</accession>
<dbReference type="AlphaFoldDB" id="A0A484I8R2"/>
<gene>
    <name evidence="1" type="ORF">NFRAN_0059</name>
</gene>
<sequence length="65" mass="8119">MILPKQLWTVSKDHLHFKRFNSQKKFCKRSLIDRFVTKYKRKLIHFEYDFTKLLKRVIITLTNYN</sequence>
<dbReference type="Proteomes" id="UP000294299">
    <property type="component" value="Chromosome NFRAN"/>
</dbReference>
<dbReference type="EMBL" id="LR216287">
    <property type="protein sequence ID" value="VFJ12380.1"/>
    <property type="molecule type" value="Genomic_DNA"/>
</dbReference>